<evidence type="ECO:0000313" key="5">
    <source>
        <dbReference type="EMBL" id="VBB81702.1"/>
    </source>
</evidence>
<dbReference type="SUPFAM" id="SSF50978">
    <property type="entry name" value="WD40 repeat-like"/>
    <property type="match status" value="1"/>
</dbReference>
<dbReference type="SUPFAM" id="SSF52540">
    <property type="entry name" value="P-loop containing nucleoside triphosphate hydrolases"/>
    <property type="match status" value="1"/>
</dbReference>
<dbReference type="PANTHER" id="PTHR10039:SF14">
    <property type="entry name" value="NACHT DOMAIN-CONTAINING PROTEIN"/>
    <property type="match status" value="1"/>
</dbReference>
<dbReference type="InterPro" id="IPR056884">
    <property type="entry name" value="NPHP3-like_N"/>
</dbReference>
<proteinExistence type="predicted"/>
<evidence type="ECO:0000313" key="6">
    <source>
        <dbReference type="Proteomes" id="UP000280685"/>
    </source>
</evidence>
<evidence type="ECO:0000256" key="1">
    <source>
        <dbReference type="ARBA" id="ARBA00022574"/>
    </source>
</evidence>
<keyword evidence="2" id="KW-0677">Repeat</keyword>
<feature type="domain" description="NACHT" evidence="4">
    <location>
        <begin position="327"/>
        <end position="548"/>
    </location>
</feature>
<dbReference type="Pfam" id="PF17100">
    <property type="entry name" value="NACHT_N"/>
    <property type="match status" value="1"/>
</dbReference>
<dbReference type="Pfam" id="PF00400">
    <property type="entry name" value="WD40"/>
    <property type="match status" value="2"/>
</dbReference>
<dbReference type="Pfam" id="PF24883">
    <property type="entry name" value="NPHP3_N"/>
    <property type="match status" value="1"/>
</dbReference>
<dbReference type="InterPro" id="IPR054471">
    <property type="entry name" value="GPIID_WHD"/>
</dbReference>
<keyword evidence="1 3" id="KW-0853">WD repeat</keyword>
<dbReference type="InterPro" id="IPR007111">
    <property type="entry name" value="NACHT_NTPase"/>
</dbReference>
<dbReference type="InterPro" id="IPR015943">
    <property type="entry name" value="WD40/YVTN_repeat-like_dom_sf"/>
</dbReference>
<feature type="repeat" description="WD" evidence="3">
    <location>
        <begin position="846"/>
        <end position="887"/>
    </location>
</feature>
<evidence type="ECO:0000259" key="4">
    <source>
        <dbReference type="PROSITE" id="PS50837"/>
    </source>
</evidence>
<dbReference type="Gene3D" id="3.40.50.300">
    <property type="entry name" value="P-loop containing nucleotide triphosphate hydrolases"/>
    <property type="match status" value="1"/>
</dbReference>
<dbReference type="Gene3D" id="2.130.10.10">
    <property type="entry name" value="YVTN repeat-like/Quinoprotein amine dehydrogenase"/>
    <property type="match status" value="1"/>
</dbReference>
<dbReference type="Proteomes" id="UP000280685">
    <property type="component" value="Chromosome 5"/>
</dbReference>
<evidence type="ECO:0000256" key="3">
    <source>
        <dbReference type="PROSITE-ProRule" id="PRU00221"/>
    </source>
</evidence>
<name>A0ABY6SE15_PODCO</name>
<dbReference type="PANTHER" id="PTHR10039">
    <property type="entry name" value="AMELOGENIN"/>
    <property type="match status" value="1"/>
</dbReference>
<dbReference type="Pfam" id="PF22939">
    <property type="entry name" value="WHD_GPIID"/>
    <property type="match status" value="1"/>
</dbReference>
<protein>
    <submittedName>
        <fullName evidence="5">Vegetative incompatibility protein</fullName>
    </submittedName>
</protein>
<dbReference type="InterPro" id="IPR001680">
    <property type="entry name" value="WD40_rpt"/>
</dbReference>
<dbReference type="PROSITE" id="PS50082">
    <property type="entry name" value="WD_REPEATS_2"/>
    <property type="match status" value="2"/>
</dbReference>
<dbReference type="InterPro" id="IPR036322">
    <property type="entry name" value="WD40_repeat_dom_sf"/>
</dbReference>
<dbReference type="EMBL" id="LR026968">
    <property type="protein sequence ID" value="VBB81702.1"/>
    <property type="molecule type" value="Genomic_DNA"/>
</dbReference>
<reference evidence="5" key="1">
    <citation type="submission" date="2018-02" db="EMBL/GenBank/DDBJ databases">
        <authorList>
            <person name="Silar P."/>
        </authorList>
    </citation>
    <scope>NUCLEOTIDE SEQUENCE [LARGE SCALE GENOMIC DNA]</scope>
    <source>
        <strain evidence="5">T</strain>
    </source>
</reference>
<dbReference type="PROSITE" id="PS00678">
    <property type="entry name" value="WD_REPEATS_1"/>
    <property type="match status" value="2"/>
</dbReference>
<dbReference type="InterPro" id="IPR019775">
    <property type="entry name" value="WD40_repeat_CS"/>
</dbReference>
<gene>
    <name evidence="5" type="ORF">PODCO_507647</name>
</gene>
<keyword evidence="6" id="KW-1185">Reference proteome</keyword>
<dbReference type="PROSITE" id="PS50294">
    <property type="entry name" value="WD_REPEATS_REGION"/>
    <property type="match status" value="2"/>
</dbReference>
<feature type="repeat" description="WD" evidence="3">
    <location>
        <begin position="888"/>
        <end position="929"/>
    </location>
</feature>
<sequence length="1029" mass="115307">MSSFCLGCLSEENIVPSISQLASNQTEDVKIANQVPQNDPVARREKLKEITELGLKHMEDKKVSTTLLGHGIVLQDVVAKVAGAVEWVEGHVKDAIKDLPYASIVMAGVSLVLPLLKNPAAAEEANRDGFTYVTSQMRYFAAMESLLLPQDTKPDLKDDFTKRLINLYKLIIDFQIQSVIRFYRTQTKNFFRGAINYDGWDQKLQYIKDTDAALVSRFETTMSASRLQGLRDLAGRAEESRIALNNLLTKVQEHIEVSRQQLSVLQKINQHITDPQDHACLQGLRITDPHDDKSRIEQAKGGLLTGSYYWVLDNDDFRQWRNNQDNRLLWIKGDPGKGKTMLLCGIIDELTKSIPNTTIVSFFFCQATDARLNNATAVLRGLIFLLVNHQPSLISHVRQRYDQAGKQLFEDANAWEALSKIFASILKDPDLQSTYLVIDALDECTGDLSRLLNFIAKTSSTYSNIKWIVSSRNWPNIEKDLLDATQKVRLCLELNEESVSAAVATYIQSKVDLLAKQNQYDNHTRDAVRAYLSSNAYGTFLWVALVCQELAGISGWEAEKMLTAFPPGLDALYERMMSQICSSRHSKLCKNILAVVSVVRRPITLDELPSLVDMPPRCSGNREVLAEIVGLCGSFLTLRDHTIAFVHQSAKDFLVQKASREIFPSGIQHIHRSIFSRSLRVLANILRRDIYDLSAPGFPIDQVKQPNPDPLAAARYSCLYWIDHLSECDPTRDEVESIDRFLRRSYLYWLEALSLLRMMSGGVIAIGRLEGLLNRGQLTSFVRDAHRFALAYRWIIEQAPLQAYESALVFAPTGSLVKKIFKEEKPGWLSTGPVVEMQWNACTQTLEGHGDSVISVAFSPDGQRVASGSDDKTIKIWDTASGTCTQTLEGHGGLVMSVAFSPDGQRVASGLHDKTIKIWDMASATCTQTFNVGLTATHLSFDHANAYINTNIGRIQIATATMESPNQLSSPACYSYGLGQDHRWITCNNQNVLWLPLEYRARAFAMQGRKMVVGCYSGRVIIFLLTRDV</sequence>
<dbReference type="InterPro" id="IPR027417">
    <property type="entry name" value="P-loop_NTPase"/>
</dbReference>
<accession>A0ABY6SE15</accession>
<dbReference type="InterPro" id="IPR031359">
    <property type="entry name" value="NACHT_N"/>
</dbReference>
<evidence type="ECO:0000256" key="2">
    <source>
        <dbReference type="ARBA" id="ARBA00022737"/>
    </source>
</evidence>
<dbReference type="SMART" id="SM00320">
    <property type="entry name" value="WD40"/>
    <property type="match status" value="2"/>
</dbReference>
<dbReference type="PROSITE" id="PS50837">
    <property type="entry name" value="NACHT"/>
    <property type="match status" value="1"/>
</dbReference>
<organism evidence="5 6">
    <name type="scientific">Podospora comata</name>
    <dbReference type="NCBI Taxonomy" id="48703"/>
    <lineage>
        <taxon>Eukaryota</taxon>
        <taxon>Fungi</taxon>
        <taxon>Dikarya</taxon>
        <taxon>Ascomycota</taxon>
        <taxon>Pezizomycotina</taxon>
        <taxon>Sordariomycetes</taxon>
        <taxon>Sordariomycetidae</taxon>
        <taxon>Sordariales</taxon>
        <taxon>Podosporaceae</taxon>
        <taxon>Podospora</taxon>
    </lineage>
</organism>